<dbReference type="FunFam" id="1.25.70.10:FF:000001">
    <property type="entry name" value="Mitochondrial transcription termination factor-like"/>
    <property type="match status" value="1"/>
</dbReference>
<name>A0A0A9FLM7_ARUDO</name>
<dbReference type="AlphaFoldDB" id="A0A0A9FLM7"/>
<dbReference type="PANTHER" id="PTHR13068">
    <property type="entry name" value="CGI-12 PROTEIN-RELATED"/>
    <property type="match status" value="1"/>
</dbReference>
<reference evidence="4" key="1">
    <citation type="submission" date="2014-09" db="EMBL/GenBank/DDBJ databases">
        <authorList>
            <person name="Magalhaes I.L.F."/>
            <person name="Oliveira U."/>
            <person name="Santos F.R."/>
            <person name="Vidigal T.H.D.A."/>
            <person name="Brescovit A.D."/>
            <person name="Santos A.J."/>
        </authorList>
    </citation>
    <scope>NUCLEOTIDE SEQUENCE</scope>
    <source>
        <tissue evidence="4">Shoot tissue taken approximately 20 cm above the soil surface</tissue>
    </source>
</reference>
<dbReference type="GO" id="GO:0003676">
    <property type="term" value="F:nucleic acid binding"/>
    <property type="evidence" value="ECO:0007669"/>
    <property type="project" value="InterPro"/>
</dbReference>
<reference evidence="4" key="2">
    <citation type="journal article" date="2015" name="Data Brief">
        <title>Shoot transcriptome of the giant reed, Arundo donax.</title>
        <authorList>
            <person name="Barrero R.A."/>
            <person name="Guerrero F.D."/>
            <person name="Moolhuijzen P."/>
            <person name="Goolsby J.A."/>
            <person name="Tidwell J."/>
            <person name="Bellgard S.E."/>
            <person name="Bellgard M.I."/>
        </authorList>
    </citation>
    <scope>NUCLEOTIDE SEQUENCE</scope>
    <source>
        <tissue evidence="4">Shoot tissue taken approximately 20 cm above the soil surface</tissue>
    </source>
</reference>
<comment type="similarity">
    <text evidence="1">Belongs to the mTERF family.</text>
</comment>
<dbReference type="EMBL" id="GBRH01184649">
    <property type="protein sequence ID" value="JAE13247.1"/>
    <property type="molecule type" value="Transcribed_RNA"/>
</dbReference>
<evidence type="ECO:0000256" key="1">
    <source>
        <dbReference type="ARBA" id="ARBA00007692"/>
    </source>
</evidence>
<keyword evidence="2" id="KW-0806">Transcription termination</keyword>
<sequence length="245" mass="27212">MAPKLLLLDPDRVTRPKLEFFASLGLPAAVLTHSNVLERSLNKHIVPCIEFLRGILGSDACIRSAASRNPCVFRCDPEKIMRPAVEALRHHGLTKEAISKLVVRQVGVLAMAPGRIACIFEDLEELGLPITDPRFFEALCAMCSLSREKWLRKVSVYQSFGVPADVVLKAFKARPRIMSISEGNIKKKLRFFVDELKLDPNDAMGRARVIVLSLEKNILPRCAVLSVLMGEGKIGRDTKLLTSLI</sequence>
<evidence type="ECO:0000256" key="3">
    <source>
        <dbReference type="ARBA" id="ARBA00022946"/>
    </source>
</evidence>
<keyword evidence="2" id="KW-0805">Transcription regulation</keyword>
<protein>
    <submittedName>
        <fullName evidence="4">Uncharacterized protein</fullName>
    </submittedName>
</protein>
<dbReference type="GO" id="GO:0006353">
    <property type="term" value="P:DNA-templated transcription termination"/>
    <property type="evidence" value="ECO:0007669"/>
    <property type="project" value="UniProtKB-KW"/>
</dbReference>
<dbReference type="InterPro" id="IPR038538">
    <property type="entry name" value="MTERF_sf"/>
</dbReference>
<organism evidence="4">
    <name type="scientific">Arundo donax</name>
    <name type="common">Giant reed</name>
    <name type="synonym">Donax arundinaceus</name>
    <dbReference type="NCBI Taxonomy" id="35708"/>
    <lineage>
        <taxon>Eukaryota</taxon>
        <taxon>Viridiplantae</taxon>
        <taxon>Streptophyta</taxon>
        <taxon>Embryophyta</taxon>
        <taxon>Tracheophyta</taxon>
        <taxon>Spermatophyta</taxon>
        <taxon>Magnoliopsida</taxon>
        <taxon>Liliopsida</taxon>
        <taxon>Poales</taxon>
        <taxon>Poaceae</taxon>
        <taxon>PACMAD clade</taxon>
        <taxon>Arundinoideae</taxon>
        <taxon>Arundineae</taxon>
        <taxon>Arundo</taxon>
    </lineage>
</organism>
<proteinExistence type="inferred from homology"/>
<keyword evidence="3" id="KW-0809">Transit peptide</keyword>
<dbReference type="PANTHER" id="PTHR13068:SF93">
    <property type="entry name" value="OS05G0403600 PROTEIN"/>
    <property type="match status" value="1"/>
</dbReference>
<accession>A0A0A9FLM7</accession>
<dbReference type="Pfam" id="PF02536">
    <property type="entry name" value="mTERF"/>
    <property type="match status" value="1"/>
</dbReference>
<keyword evidence="2" id="KW-0804">Transcription</keyword>
<dbReference type="Gene3D" id="1.25.70.10">
    <property type="entry name" value="Transcription termination factor 3, mitochondrial"/>
    <property type="match status" value="1"/>
</dbReference>
<dbReference type="InterPro" id="IPR003690">
    <property type="entry name" value="MTERF"/>
</dbReference>
<evidence type="ECO:0000313" key="4">
    <source>
        <dbReference type="EMBL" id="JAE13247.1"/>
    </source>
</evidence>
<dbReference type="SMART" id="SM00733">
    <property type="entry name" value="Mterf"/>
    <property type="match status" value="4"/>
</dbReference>
<evidence type="ECO:0000256" key="2">
    <source>
        <dbReference type="ARBA" id="ARBA00022472"/>
    </source>
</evidence>